<evidence type="ECO:0000256" key="1">
    <source>
        <dbReference type="SAM" id="MobiDB-lite"/>
    </source>
</evidence>
<dbReference type="Proteomes" id="UP000314251">
    <property type="component" value="Unassembled WGS sequence"/>
</dbReference>
<dbReference type="PANTHER" id="PTHR43767:SF1">
    <property type="entry name" value="NONRIBOSOMAL PEPTIDE SYNTHASE PES1 (EUROFUNG)-RELATED"/>
    <property type="match status" value="1"/>
</dbReference>
<dbReference type="CDD" id="cd04433">
    <property type="entry name" value="AFD_class_I"/>
    <property type="match status" value="1"/>
</dbReference>
<dbReference type="SUPFAM" id="SSF56801">
    <property type="entry name" value="Acetyl-CoA synthetase-like"/>
    <property type="match status" value="1"/>
</dbReference>
<evidence type="ECO:0000313" key="5">
    <source>
        <dbReference type="Proteomes" id="UP000314251"/>
    </source>
</evidence>
<feature type="compositionally biased region" description="Low complexity" evidence="1">
    <location>
        <begin position="215"/>
        <end position="231"/>
    </location>
</feature>
<keyword evidence="5" id="KW-1185">Reference proteome</keyword>
<feature type="compositionally biased region" description="Pro residues" evidence="1">
    <location>
        <begin position="95"/>
        <end position="104"/>
    </location>
</feature>
<dbReference type="InterPro" id="IPR050237">
    <property type="entry name" value="ATP-dep_AMP-bd_enzyme"/>
</dbReference>
<dbReference type="InterPro" id="IPR045851">
    <property type="entry name" value="AMP-bd_C_sf"/>
</dbReference>
<reference evidence="4" key="1">
    <citation type="submission" date="2019-10" db="EMBL/GenBank/DDBJ databases">
        <title>Nonomuraea sp. nov., isolated from Phyllanthus amarus.</title>
        <authorList>
            <person name="Klykleung N."/>
            <person name="Tanasupawat S."/>
        </authorList>
    </citation>
    <scope>NUCLEOTIDE SEQUENCE [LARGE SCALE GENOMIC DNA]</scope>
    <source>
        <strain evidence="4">3MP-10</strain>
    </source>
</reference>
<organism evidence="4 5">
    <name type="scientific">Streptomyces mimosae</name>
    <dbReference type="NCBI Taxonomy" id="2586635"/>
    <lineage>
        <taxon>Bacteria</taxon>
        <taxon>Bacillati</taxon>
        <taxon>Actinomycetota</taxon>
        <taxon>Actinomycetes</taxon>
        <taxon>Kitasatosporales</taxon>
        <taxon>Streptomycetaceae</taxon>
        <taxon>Streptomyces</taxon>
    </lineage>
</organism>
<dbReference type="InterPro" id="IPR000873">
    <property type="entry name" value="AMP-dep_synth/lig_dom"/>
</dbReference>
<dbReference type="EMBL" id="VDLY02000007">
    <property type="protein sequence ID" value="KAB8165919.1"/>
    <property type="molecule type" value="Genomic_DNA"/>
</dbReference>
<feature type="region of interest" description="Disordered" evidence="1">
    <location>
        <begin position="197"/>
        <end position="231"/>
    </location>
</feature>
<feature type="compositionally biased region" description="Low complexity" evidence="1">
    <location>
        <begin position="1"/>
        <end position="75"/>
    </location>
</feature>
<feature type="region of interest" description="Disordered" evidence="1">
    <location>
        <begin position="1"/>
        <end position="108"/>
    </location>
</feature>
<evidence type="ECO:0000259" key="3">
    <source>
        <dbReference type="Pfam" id="PF13193"/>
    </source>
</evidence>
<feature type="domain" description="AMP-dependent synthetase/ligase" evidence="2">
    <location>
        <begin position="269"/>
        <end position="643"/>
    </location>
</feature>
<dbReference type="OrthoDB" id="4507402at2"/>
<dbReference type="GO" id="GO:0016878">
    <property type="term" value="F:acid-thiol ligase activity"/>
    <property type="evidence" value="ECO:0007669"/>
    <property type="project" value="UniProtKB-ARBA"/>
</dbReference>
<protein>
    <submittedName>
        <fullName evidence="4">AMP-binding protein</fullName>
    </submittedName>
</protein>
<dbReference type="Pfam" id="PF13193">
    <property type="entry name" value="AMP-binding_C"/>
    <property type="match status" value="1"/>
</dbReference>
<dbReference type="PANTHER" id="PTHR43767">
    <property type="entry name" value="LONG-CHAIN-FATTY-ACID--COA LIGASE"/>
    <property type="match status" value="1"/>
</dbReference>
<name>A0A5N6ADK2_9ACTN</name>
<accession>A0A5N6ADK2</accession>
<dbReference type="Gene3D" id="3.40.50.12780">
    <property type="entry name" value="N-terminal domain of ligase-like"/>
    <property type="match status" value="1"/>
</dbReference>
<dbReference type="AlphaFoldDB" id="A0A5N6ADK2"/>
<sequence>MAGSVTGAASASGTTTEETPPTTGSPTTTRDAAATGTTGKAPATPGDPATTGRTPAPPATGAASPTAATTGDPAASENPATTRKTLRTVATPATAAPPAPPATAAPPLTVAPVSPATVAFPVTAATTGRTPATPATIATTADLATPAALAPSATPAAPGPLATAASPLAAPPAASVPVPPPAAAALAPSAHAASGAAAPSAASGAPPAATPTPPAAAATPTPAGARAGGRARPWASRAGLAIPDLVPAVERRAWVARGLCPDRDLHALFRERVAAHPRRQAVVEADDPPGGGWDYATLDAEVRRIAALFAEAGLGAGDVVALRMPNGRRAVAAELAVYAIGAVALPYPPGGGRRDTLALLGRSRARGAVFAEETDLALAGQLPQLRAVFTTEAARADPAGGVRWLDAPARTPWVPARVDPAAPARLMVSSGSEAEPKMVAYSHHAMGGGRVNYLRALTPGDAPRRHLVLVPFGSSFGSCGVLTVAALGGTLLLQPAFDPAGALRALATHRPTHLFGVPTMLRRIAEAAPERTPEPEPEPEPEPAPGAEEPSPLAAVVSSGAELPPTTARLAARRLGAPVITVYGSSDGVNCHTRVAPDAPAGLVGVPDPAVVSLRVVGPDQRPLPPGESGEIQAKGPMTPLCYVGDPALDEAHRTPDGWVRTGDLGRLDAEGRLFLLGRLRNVVIRGGLNISPAEVERALAAHPAVAEAACVPVPDPELGERLCACVRAAPGAEPPSLAALNAFLLTDVGLEKRKLPEFLLELADMPRGPTGKVCRRTLTRRAAARHGRR</sequence>
<feature type="domain" description="AMP-binding enzyme C-terminal" evidence="3">
    <location>
        <begin position="695"/>
        <end position="773"/>
    </location>
</feature>
<evidence type="ECO:0000259" key="2">
    <source>
        <dbReference type="Pfam" id="PF00501"/>
    </source>
</evidence>
<feature type="region of interest" description="Disordered" evidence="1">
    <location>
        <begin position="527"/>
        <end position="561"/>
    </location>
</feature>
<dbReference type="InterPro" id="IPR025110">
    <property type="entry name" value="AMP-bd_C"/>
</dbReference>
<dbReference type="Pfam" id="PF00501">
    <property type="entry name" value="AMP-binding"/>
    <property type="match status" value="1"/>
</dbReference>
<dbReference type="Gene3D" id="3.30.300.30">
    <property type="match status" value="1"/>
</dbReference>
<evidence type="ECO:0000313" key="4">
    <source>
        <dbReference type="EMBL" id="KAB8165919.1"/>
    </source>
</evidence>
<gene>
    <name evidence="4" type="ORF">FH607_012955</name>
</gene>
<feature type="compositionally biased region" description="Low complexity" evidence="1">
    <location>
        <begin position="545"/>
        <end position="555"/>
    </location>
</feature>
<dbReference type="InterPro" id="IPR042099">
    <property type="entry name" value="ANL_N_sf"/>
</dbReference>
<comment type="caution">
    <text evidence="4">The sequence shown here is derived from an EMBL/GenBank/DDBJ whole genome shotgun (WGS) entry which is preliminary data.</text>
</comment>
<feature type="compositionally biased region" description="Low complexity" evidence="1">
    <location>
        <begin position="197"/>
        <end position="207"/>
    </location>
</feature>
<proteinExistence type="predicted"/>